<protein>
    <submittedName>
        <fullName evidence="1">Uncharacterized protein</fullName>
    </submittedName>
</protein>
<accession>A0ACC2FL93</accession>
<gene>
    <name evidence="1" type="ORF">DPEC_G00275560</name>
</gene>
<keyword evidence="2" id="KW-1185">Reference proteome</keyword>
<comment type="caution">
    <text evidence="1">The sequence shown here is derived from an EMBL/GenBank/DDBJ whole genome shotgun (WGS) entry which is preliminary data.</text>
</comment>
<reference evidence="1" key="1">
    <citation type="submission" date="2021-05" db="EMBL/GenBank/DDBJ databases">
        <authorList>
            <person name="Pan Q."/>
            <person name="Jouanno E."/>
            <person name="Zahm M."/>
            <person name="Klopp C."/>
            <person name="Cabau C."/>
            <person name="Louis A."/>
            <person name="Berthelot C."/>
            <person name="Parey E."/>
            <person name="Roest Crollius H."/>
            <person name="Montfort J."/>
            <person name="Robinson-Rechavi M."/>
            <person name="Bouchez O."/>
            <person name="Lampietro C."/>
            <person name="Lopez Roques C."/>
            <person name="Donnadieu C."/>
            <person name="Postlethwait J."/>
            <person name="Bobe J."/>
            <person name="Dillon D."/>
            <person name="Chandos A."/>
            <person name="von Hippel F."/>
            <person name="Guiguen Y."/>
        </authorList>
    </citation>
    <scope>NUCLEOTIDE SEQUENCE</scope>
    <source>
        <strain evidence="1">YG-Jan2019</strain>
    </source>
</reference>
<name>A0ACC2FL93_DALPE</name>
<proteinExistence type="predicted"/>
<evidence type="ECO:0000313" key="1">
    <source>
        <dbReference type="EMBL" id="KAJ7992151.1"/>
    </source>
</evidence>
<evidence type="ECO:0000313" key="2">
    <source>
        <dbReference type="Proteomes" id="UP001157502"/>
    </source>
</evidence>
<dbReference type="EMBL" id="CM055752">
    <property type="protein sequence ID" value="KAJ7992151.1"/>
    <property type="molecule type" value="Genomic_DNA"/>
</dbReference>
<sequence length="104" mass="11394">MLLSPGPPEPHVQFSLLSECLILAAERSSPSITRREQQVKTRRPGSTLPRFRSAIVIHLYYRSMCVAVVSALGLTRGDIGSRCLPRDITDLRGRPAAPCHTAVS</sequence>
<organism evidence="1 2">
    <name type="scientific">Dallia pectoralis</name>
    <name type="common">Alaska blackfish</name>
    <dbReference type="NCBI Taxonomy" id="75939"/>
    <lineage>
        <taxon>Eukaryota</taxon>
        <taxon>Metazoa</taxon>
        <taxon>Chordata</taxon>
        <taxon>Craniata</taxon>
        <taxon>Vertebrata</taxon>
        <taxon>Euteleostomi</taxon>
        <taxon>Actinopterygii</taxon>
        <taxon>Neopterygii</taxon>
        <taxon>Teleostei</taxon>
        <taxon>Protacanthopterygii</taxon>
        <taxon>Esociformes</taxon>
        <taxon>Umbridae</taxon>
        <taxon>Dallia</taxon>
    </lineage>
</organism>
<dbReference type="Proteomes" id="UP001157502">
    <property type="component" value="Chromosome 25"/>
</dbReference>